<proteinExistence type="predicted"/>
<dbReference type="AlphaFoldDB" id="A0A9Q3HWB1"/>
<comment type="caution">
    <text evidence="1">The sequence shown here is derived from an EMBL/GenBank/DDBJ whole genome shotgun (WGS) entry which is preliminary data.</text>
</comment>
<protein>
    <submittedName>
        <fullName evidence="1">Uncharacterized protein</fullName>
    </submittedName>
</protein>
<dbReference type="Proteomes" id="UP000765509">
    <property type="component" value="Unassembled WGS sequence"/>
</dbReference>
<dbReference type="OrthoDB" id="2506816at2759"/>
<accession>A0A9Q3HWB1</accession>
<keyword evidence="2" id="KW-1185">Reference proteome</keyword>
<reference evidence="1" key="1">
    <citation type="submission" date="2021-03" db="EMBL/GenBank/DDBJ databases">
        <title>Draft genome sequence of rust myrtle Austropuccinia psidii MF-1, a brazilian biotype.</title>
        <authorList>
            <person name="Quecine M.C."/>
            <person name="Pachon D.M.R."/>
            <person name="Bonatelli M.L."/>
            <person name="Correr F.H."/>
            <person name="Franceschini L.M."/>
            <person name="Leite T.F."/>
            <person name="Margarido G.R.A."/>
            <person name="Almeida C.A."/>
            <person name="Ferrarezi J.A."/>
            <person name="Labate C.A."/>
        </authorList>
    </citation>
    <scope>NUCLEOTIDE SEQUENCE</scope>
    <source>
        <strain evidence="1">MF-1</strain>
    </source>
</reference>
<organism evidence="1 2">
    <name type="scientific">Austropuccinia psidii MF-1</name>
    <dbReference type="NCBI Taxonomy" id="1389203"/>
    <lineage>
        <taxon>Eukaryota</taxon>
        <taxon>Fungi</taxon>
        <taxon>Dikarya</taxon>
        <taxon>Basidiomycota</taxon>
        <taxon>Pucciniomycotina</taxon>
        <taxon>Pucciniomycetes</taxon>
        <taxon>Pucciniales</taxon>
        <taxon>Sphaerophragmiaceae</taxon>
        <taxon>Austropuccinia</taxon>
    </lineage>
</organism>
<dbReference type="EMBL" id="AVOT02025588">
    <property type="protein sequence ID" value="MBW0516955.1"/>
    <property type="molecule type" value="Genomic_DNA"/>
</dbReference>
<name>A0A9Q3HWB1_9BASI</name>
<gene>
    <name evidence="1" type="ORF">O181_056670</name>
</gene>
<sequence length="225" mass="24468">MPTFETVLEAIQAAETAATVVINPAIIDLHALASVMRYFLTGTSVSQPVTHQQPILQAPSPLSNAIGSSPPAIWQHSIKKAASFWGKGQSQSLIDKFGDNCLYCKKGCHWYADCNQFWADISAGKVNVPQGMQRPHDQTKKGKARQVYNIHIDGIDDGSLLDSAEDVHVSGINPYFTLKQKLINPPLLNLASTGNSTYLMGIGSLIIPTINGILTIDNVYFCEDI</sequence>
<evidence type="ECO:0000313" key="2">
    <source>
        <dbReference type="Proteomes" id="UP000765509"/>
    </source>
</evidence>
<evidence type="ECO:0000313" key="1">
    <source>
        <dbReference type="EMBL" id="MBW0516955.1"/>
    </source>
</evidence>